<feature type="region of interest" description="Disordered" evidence="1">
    <location>
        <begin position="1139"/>
        <end position="1168"/>
    </location>
</feature>
<feature type="compositionally biased region" description="Polar residues" evidence="1">
    <location>
        <begin position="1048"/>
        <end position="1064"/>
    </location>
</feature>
<feature type="compositionally biased region" description="Low complexity" evidence="1">
    <location>
        <begin position="1065"/>
        <end position="1075"/>
    </location>
</feature>
<evidence type="ECO:0000313" key="2">
    <source>
        <dbReference type="EMBL" id="KAI1725396.1"/>
    </source>
</evidence>
<accession>A0AAD4NFE5</accession>
<protein>
    <recommendedName>
        <fullName evidence="4">BTB domain-containing protein</fullName>
    </recommendedName>
</protein>
<dbReference type="EMBL" id="JAKKPZ010000002">
    <property type="protein sequence ID" value="KAI1725396.1"/>
    <property type="molecule type" value="Genomic_DNA"/>
</dbReference>
<dbReference type="InterPro" id="IPR009091">
    <property type="entry name" value="RCC1/BLIP-II"/>
</dbReference>
<feature type="compositionally biased region" description="Polar residues" evidence="1">
    <location>
        <begin position="1154"/>
        <end position="1168"/>
    </location>
</feature>
<feature type="region of interest" description="Disordered" evidence="1">
    <location>
        <begin position="1030"/>
        <end position="1075"/>
    </location>
</feature>
<reference evidence="2" key="1">
    <citation type="submission" date="2022-01" db="EMBL/GenBank/DDBJ databases">
        <title>Genome Sequence Resource for Two Populations of Ditylenchus destructor, the Migratory Endoparasitic Phytonematode.</title>
        <authorList>
            <person name="Zhang H."/>
            <person name="Lin R."/>
            <person name="Xie B."/>
        </authorList>
    </citation>
    <scope>NUCLEOTIDE SEQUENCE</scope>
    <source>
        <strain evidence="2">BazhouSP</strain>
    </source>
</reference>
<evidence type="ECO:0008006" key="4">
    <source>
        <dbReference type="Google" id="ProtNLM"/>
    </source>
</evidence>
<sequence length="1168" mass="132238">MISDGLGQLVKQINTDEYWKSQVLQGLIRKIHGVPLISYLLLLDENVSNWKVIVTENDKRIRRHIFALAEADEIELARFIINSLRVNPKDSDSVLHGFSRRILSGDLQSFLEFSDEFANTIPSSQWANLSDLIFNDVLSATLNETDLLTRPLDVFTQGDNDNMSLGNPLCTTKRRKILFEAAPSSNKDSPSITHYDVSSIAIGLTTTIFLGSRSSKLNEVYIAGKFGDQHYITPHLIELEEEGTYYAVGDNSKKQLGIGIATTYLSTPKPFSFRRLFPGSSNEIFLAPNDSFSNARFVGMALADDMTVIFVGSRVKVFFEYRDYKFTIDSRPGTGNIVGATVCKPQIISKTVVLLCTSNLEIYMWSKTVTRAIRPLWQMEKPLTSLSIEMTEYQEFNRRDADAHCFSCTQNGDFVLIDKFIPYSGCLVLENGRVKCQVEKMPNPPGFVKSVFASYMGHNVSFLVTSNSPVNNKEALKCRIEKREELFWTAQNPKLREPALESIFLKSKTKVIRLHKFLVTLRSPALLKHENASGSIDLIKYDDLTAGELVEFIYLNTCQTLDIIEICNGSKSGTVTQHMISRLVNGMCVICGNAEPFVKECKNTADNCEITDYEQSLSLEDINIWDVELNHALEKRLFRLCQLAKEISFHELYYCCQAGLNILQERSSNATIPSFPFLRSDADVSGAFENADLILECRDGTLPFSKTLLQKIPYFEALLHRWSDATDETENKQSAQLEDAPVEIIKIVQRYLIAHDTNGKKLTFEQIVELLLFSDKYMMVDLLEEMLDLFCTEINLDNLECVADLPNMLISEKLDDMVISFMIDHLAIILHSKLSALKSLPERLFHKLCNFIEECQILKKDISHEESKEQNKLADQYIDTASDYLDKNGILPDKFDDPMKLLRAVKRHRSHRSPKVSISETIVVVDESNNLLETKLTSSDHEAVPTLEVSTPQPEVKKSAWKAIEKTKPIQIPEKNFNNYAVNVVTPTTPIRKSKSPFSWASSPPSTPPPLSLSDIMNEESRKIVPVKTPTRTPIKTPTKQSMCAPKSPSTSIAMPSWSTPQNVTQSQTDATTTTSRSLREIQADEMAFNEAMNQSKLQKPMHLVDLEERAIQELEVYYNTIHEDGTCFFVVRRQNQKNEKRQRTASIHFGSPSEKSNSWTNRNPNLF</sequence>
<dbReference type="Proteomes" id="UP001201812">
    <property type="component" value="Unassembled WGS sequence"/>
</dbReference>
<comment type="caution">
    <text evidence="2">The sequence shown here is derived from an EMBL/GenBank/DDBJ whole genome shotgun (WGS) entry which is preliminary data.</text>
</comment>
<gene>
    <name evidence="2" type="ORF">DdX_02054</name>
</gene>
<evidence type="ECO:0000256" key="1">
    <source>
        <dbReference type="SAM" id="MobiDB-lite"/>
    </source>
</evidence>
<name>A0AAD4NFE5_9BILA</name>
<dbReference type="SUPFAM" id="SSF50985">
    <property type="entry name" value="RCC1/BLIP-II"/>
    <property type="match status" value="1"/>
</dbReference>
<dbReference type="InterPro" id="IPR011333">
    <property type="entry name" value="SKP1/BTB/POZ_sf"/>
</dbReference>
<keyword evidence="3" id="KW-1185">Reference proteome</keyword>
<evidence type="ECO:0000313" key="3">
    <source>
        <dbReference type="Proteomes" id="UP001201812"/>
    </source>
</evidence>
<proteinExistence type="predicted"/>
<dbReference type="AlphaFoldDB" id="A0AAD4NFE5"/>
<feature type="region of interest" description="Disordered" evidence="1">
    <location>
        <begin position="991"/>
        <end position="1014"/>
    </location>
</feature>
<dbReference type="Gene3D" id="3.30.710.10">
    <property type="entry name" value="Potassium Channel Kv1.1, Chain A"/>
    <property type="match status" value="1"/>
</dbReference>
<organism evidence="2 3">
    <name type="scientific">Ditylenchus destructor</name>
    <dbReference type="NCBI Taxonomy" id="166010"/>
    <lineage>
        <taxon>Eukaryota</taxon>
        <taxon>Metazoa</taxon>
        <taxon>Ecdysozoa</taxon>
        <taxon>Nematoda</taxon>
        <taxon>Chromadorea</taxon>
        <taxon>Rhabditida</taxon>
        <taxon>Tylenchina</taxon>
        <taxon>Tylenchomorpha</taxon>
        <taxon>Sphaerularioidea</taxon>
        <taxon>Anguinidae</taxon>
        <taxon>Anguininae</taxon>
        <taxon>Ditylenchus</taxon>
    </lineage>
</organism>
<feature type="compositionally biased region" description="Low complexity" evidence="1">
    <location>
        <begin position="1030"/>
        <end position="1040"/>
    </location>
</feature>